<evidence type="ECO:0000256" key="2">
    <source>
        <dbReference type="SAM" id="Phobius"/>
    </source>
</evidence>
<dbReference type="EMBL" id="ASPP01017142">
    <property type="protein sequence ID" value="ETO17172.1"/>
    <property type="molecule type" value="Genomic_DNA"/>
</dbReference>
<feature type="compositionally biased region" description="Polar residues" evidence="1">
    <location>
        <begin position="104"/>
        <end position="136"/>
    </location>
</feature>
<keyword evidence="4" id="KW-1185">Reference proteome</keyword>
<protein>
    <submittedName>
        <fullName evidence="3">Uncharacterized protein</fullName>
    </submittedName>
</protein>
<name>X6MUP1_RETFI</name>
<organism evidence="3 4">
    <name type="scientific">Reticulomyxa filosa</name>
    <dbReference type="NCBI Taxonomy" id="46433"/>
    <lineage>
        <taxon>Eukaryota</taxon>
        <taxon>Sar</taxon>
        <taxon>Rhizaria</taxon>
        <taxon>Retaria</taxon>
        <taxon>Foraminifera</taxon>
        <taxon>Monothalamids</taxon>
        <taxon>Reticulomyxidae</taxon>
        <taxon>Reticulomyxa</taxon>
    </lineage>
</organism>
<evidence type="ECO:0000256" key="1">
    <source>
        <dbReference type="SAM" id="MobiDB-lite"/>
    </source>
</evidence>
<feature type="region of interest" description="Disordered" evidence="1">
    <location>
        <begin position="59"/>
        <end position="136"/>
    </location>
</feature>
<keyword evidence="2" id="KW-0472">Membrane</keyword>
<feature type="transmembrane region" description="Helical" evidence="2">
    <location>
        <begin position="159"/>
        <end position="177"/>
    </location>
</feature>
<evidence type="ECO:0000313" key="3">
    <source>
        <dbReference type="EMBL" id="ETO17172.1"/>
    </source>
</evidence>
<sequence>MAMVTVKSISEKIQLALGFFFILEVDEHIYRTFIEPFDVFDEEDFTFGQEEDVSALMQEDVAESTQQQEKQQKEKETETEKEEKEKEEEKETETETEKEKEKGTIQSENANDAVNPQDSPNPQHNLQSQQSPTDNTTPAIAWEQRAKIRATWKAKSRRVVGWYFVLIVLLGWTDVYTKQTLG</sequence>
<gene>
    <name evidence="3" type="ORF">RFI_20158</name>
</gene>
<keyword evidence="2" id="KW-1133">Transmembrane helix</keyword>
<feature type="compositionally biased region" description="Basic and acidic residues" evidence="1">
    <location>
        <begin position="70"/>
        <end position="103"/>
    </location>
</feature>
<dbReference type="AlphaFoldDB" id="X6MUP1"/>
<proteinExistence type="predicted"/>
<evidence type="ECO:0000313" key="4">
    <source>
        <dbReference type="Proteomes" id="UP000023152"/>
    </source>
</evidence>
<reference evidence="3 4" key="1">
    <citation type="journal article" date="2013" name="Curr. Biol.">
        <title>The Genome of the Foraminiferan Reticulomyxa filosa.</title>
        <authorList>
            <person name="Glockner G."/>
            <person name="Hulsmann N."/>
            <person name="Schleicher M."/>
            <person name="Noegel A.A."/>
            <person name="Eichinger L."/>
            <person name="Gallinger C."/>
            <person name="Pawlowski J."/>
            <person name="Sierra R."/>
            <person name="Euteneuer U."/>
            <person name="Pillet L."/>
            <person name="Moustafa A."/>
            <person name="Platzer M."/>
            <person name="Groth M."/>
            <person name="Szafranski K."/>
            <person name="Schliwa M."/>
        </authorList>
    </citation>
    <scope>NUCLEOTIDE SEQUENCE [LARGE SCALE GENOMIC DNA]</scope>
</reference>
<accession>X6MUP1</accession>
<comment type="caution">
    <text evidence="3">The sequence shown here is derived from an EMBL/GenBank/DDBJ whole genome shotgun (WGS) entry which is preliminary data.</text>
</comment>
<keyword evidence="2" id="KW-0812">Transmembrane</keyword>
<dbReference type="Proteomes" id="UP000023152">
    <property type="component" value="Unassembled WGS sequence"/>
</dbReference>